<name>A0A2S2QAE5_9HEMI</name>
<dbReference type="EMBL" id="GGMS01005398">
    <property type="protein sequence ID" value="MBY74601.1"/>
    <property type="molecule type" value="Transcribed_RNA"/>
</dbReference>
<evidence type="ECO:0000313" key="1">
    <source>
        <dbReference type="EMBL" id="MBY74601.1"/>
    </source>
</evidence>
<organism evidence="1">
    <name type="scientific">Sipha flava</name>
    <name type="common">yellow sugarcane aphid</name>
    <dbReference type="NCBI Taxonomy" id="143950"/>
    <lineage>
        <taxon>Eukaryota</taxon>
        <taxon>Metazoa</taxon>
        <taxon>Ecdysozoa</taxon>
        <taxon>Arthropoda</taxon>
        <taxon>Hexapoda</taxon>
        <taxon>Insecta</taxon>
        <taxon>Pterygota</taxon>
        <taxon>Neoptera</taxon>
        <taxon>Paraneoptera</taxon>
        <taxon>Hemiptera</taxon>
        <taxon>Sternorrhyncha</taxon>
        <taxon>Aphidomorpha</taxon>
        <taxon>Aphidoidea</taxon>
        <taxon>Aphididae</taxon>
        <taxon>Sipha</taxon>
    </lineage>
</organism>
<accession>A0A2S2QAE5</accession>
<proteinExistence type="predicted"/>
<gene>
    <name evidence="1" type="ORF">g.179078</name>
</gene>
<sequence>MDRQTRANNIIIFNLEETNNCDSDQQKISKLFEEIGKNPSKFISSRLGMSNIKNLDKPRPLKVILSNTADVYSVLRSQSKLRISSTWVNIRILSDRTVIQCEHTKQRREVLQRRRVNEPNLIM</sequence>
<reference evidence="1" key="1">
    <citation type="submission" date="2018-04" db="EMBL/GenBank/DDBJ databases">
        <title>Transcriptome assembly of Sipha flava.</title>
        <authorList>
            <person name="Scully E.D."/>
            <person name="Geib S.M."/>
            <person name="Palmer N.A."/>
            <person name="Koch K."/>
            <person name="Bradshaw J."/>
            <person name="Heng-Moss T."/>
            <person name="Sarath G."/>
        </authorList>
    </citation>
    <scope>NUCLEOTIDE SEQUENCE</scope>
</reference>
<protein>
    <submittedName>
        <fullName evidence="1">Uncharacterized protein</fullName>
    </submittedName>
</protein>
<dbReference type="AlphaFoldDB" id="A0A2S2QAE5"/>